<name>L7LRA5_RHIPC</name>
<organism evidence="2">
    <name type="scientific">Rhipicephalus pulchellus</name>
    <name type="common">Yellow backed tick</name>
    <name type="synonym">Dermacentor pulchellus</name>
    <dbReference type="NCBI Taxonomy" id="72859"/>
    <lineage>
        <taxon>Eukaryota</taxon>
        <taxon>Metazoa</taxon>
        <taxon>Ecdysozoa</taxon>
        <taxon>Arthropoda</taxon>
        <taxon>Chelicerata</taxon>
        <taxon>Arachnida</taxon>
        <taxon>Acari</taxon>
        <taxon>Parasitiformes</taxon>
        <taxon>Ixodida</taxon>
        <taxon>Ixodoidea</taxon>
        <taxon>Ixodidae</taxon>
        <taxon>Rhipicephalinae</taxon>
        <taxon>Rhipicephalus</taxon>
        <taxon>Rhipicephalus</taxon>
    </lineage>
</organism>
<dbReference type="AlphaFoldDB" id="L7LRA5"/>
<protein>
    <submittedName>
        <fullName evidence="2">Putative group i salivary lipocalin</fullName>
    </submittedName>
</protein>
<sequence length="171" mass="20003">MALITLAFVFSIAVGSFGTSAQHPTLEQLEEALNTRENFWHKRRTAPAGFTDCKFWRRTSLTGGNYSYEEWYRNRKAAWTKVQYVAQLERASGGAIMKIRHRSQSVDKATRYQLKFWLPSEHCAIFEDLSNGNSVQHVWDSNVEDTRNCDEVFFKTYGYASYLLYRRSWCK</sequence>
<accession>L7LRA5</accession>
<proteinExistence type="evidence at transcript level"/>
<reference evidence="2" key="2">
    <citation type="journal article" date="2015" name="J. Proteomics">
        <title>Sexual differences in the sialomes of the zebra tick, Rhipicephalus pulchellus.</title>
        <authorList>
            <person name="Tan A.W."/>
            <person name="Francischetti I.M."/>
            <person name="Slovak M."/>
            <person name="Kini R.M."/>
            <person name="Ribeiro J.M."/>
        </authorList>
    </citation>
    <scope>NUCLEOTIDE SEQUENCE</scope>
    <source>
        <tissue evidence="2">Salivary gland</tissue>
    </source>
</reference>
<feature type="chain" id="PRO_5003980798" evidence="1">
    <location>
        <begin position="22"/>
        <end position="171"/>
    </location>
</feature>
<dbReference type="EMBL" id="GACK01010992">
    <property type="protein sequence ID" value="JAA54042.1"/>
    <property type="molecule type" value="mRNA"/>
</dbReference>
<evidence type="ECO:0000256" key="1">
    <source>
        <dbReference type="SAM" id="SignalP"/>
    </source>
</evidence>
<feature type="signal peptide" evidence="1">
    <location>
        <begin position="1"/>
        <end position="21"/>
    </location>
</feature>
<keyword evidence="1" id="KW-0732">Signal</keyword>
<evidence type="ECO:0000313" key="2">
    <source>
        <dbReference type="EMBL" id="JAA54042.1"/>
    </source>
</evidence>
<reference evidence="2" key="1">
    <citation type="submission" date="2012-11" db="EMBL/GenBank/DDBJ databases">
        <authorList>
            <person name="Lucero-Rivera Y.E."/>
            <person name="Tovar-Ramirez D."/>
        </authorList>
    </citation>
    <scope>NUCLEOTIDE SEQUENCE</scope>
    <source>
        <tissue evidence="2">Salivary gland</tissue>
    </source>
</reference>